<feature type="transmembrane region" description="Helical" evidence="7">
    <location>
        <begin position="600"/>
        <end position="621"/>
    </location>
</feature>
<evidence type="ECO:0000313" key="8">
    <source>
        <dbReference type="EMBL" id="KAH0874865.1"/>
    </source>
</evidence>
<dbReference type="InterPro" id="IPR044739">
    <property type="entry name" value="NRT1/PTR"/>
</dbReference>
<comment type="similarity">
    <text evidence="2">Belongs to the major facilitator superfamily. Proton-dependent oligopeptide transporter (POT/PTR) (TC 2.A.17) family.</text>
</comment>
<organism evidence="8 9">
    <name type="scientific">Brassica napus</name>
    <name type="common">Rape</name>
    <dbReference type="NCBI Taxonomy" id="3708"/>
    <lineage>
        <taxon>Eukaryota</taxon>
        <taxon>Viridiplantae</taxon>
        <taxon>Streptophyta</taxon>
        <taxon>Embryophyta</taxon>
        <taxon>Tracheophyta</taxon>
        <taxon>Spermatophyta</taxon>
        <taxon>Magnoliopsida</taxon>
        <taxon>eudicotyledons</taxon>
        <taxon>Gunneridae</taxon>
        <taxon>Pentapetalae</taxon>
        <taxon>rosids</taxon>
        <taxon>malvids</taxon>
        <taxon>Brassicales</taxon>
        <taxon>Brassicaceae</taxon>
        <taxon>Brassiceae</taxon>
        <taxon>Brassica</taxon>
    </lineage>
</organism>
<protein>
    <submittedName>
        <fullName evidence="8">Uncharacterized protein</fullName>
    </submittedName>
</protein>
<feature type="transmembrane region" description="Helical" evidence="7">
    <location>
        <begin position="659"/>
        <end position="679"/>
    </location>
</feature>
<feature type="transmembrane region" description="Helical" evidence="7">
    <location>
        <begin position="478"/>
        <end position="497"/>
    </location>
</feature>
<name>A0ABQ7Z3S8_BRANA</name>
<evidence type="ECO:0000256" key="5">
    <source>
        <dbReference type="ARBA" id="ARBA00022989"/>
    </source>
</evidence>
<dbReference type="PANTHER" id="PTHR11654">
    <property type="entry name" value="OLIGOPEPTIDE TRANSPORTER-RELATED"/>
    <property type="match status" value="1"/>
</dbReference>
<feature type="transmembrane region" description="Helical" evidence="7">
    <location>
        <begin position="402"/>
        <end position="421"/>
    </location>
</feature>
<proteinExistence type="inferred from homology"/>
<feature type="transmembrane region" description="Helical" evidence="7">
    <location>
        <begin position="560"/>
        <end position="579"/>
    </location>
</feature>
<evidence type="ECO:0000256" key="6">
    <source>
        <dbReference type="ARBA" id="ARBA00023136"/>
    </source>
</evidence>
<evidence type="ECO:0000256" key="3">
    <source>
        <dbReference type="ARBA" id="ARBA00022553"/>
    </source>
</evidence>
<accession>A0ABQ7Z3S8</accession>
<comment type="caution">
    <text evidence="8">The sequence shown here is derived from an EMBL/GenBank/DDBJ whole genome shotgun (WGS) entry which is preliminary data.</text>
</comment>
<dbReference type="Gene3D" id="1.20.1250.20">
    <property type="entry name" value="MFS general substrate transporter like domains"/>
    <property type="match status" value="4"/>
</dbReference>
<feature type="transmembrane region" description="Helical" evidence="7">
    <location>
        <begin position="97"/>
        <end position="117"/>
    </location>
</feature>
<evidence type="ECO:0000256" key="1">
    <source>
        <dbReference type="ARBA" id="ARBA00004141"/>
    </source>
</evidence>
<keyword evidence="9" id="KW-1185">Reference proteome</keyword>
<comment type="subcellular location">
    <subcellularLocation>
        <location evidence="1">Membrane</location>
        <topology evidence="1">Multi-pass membrane protein</topology>
    </subcellularLocation>
</comment>
<dbReference type="CDD" id="cd17417">
    <property type="entry name" value="MFS_NPF5"/>
    <property type="match status" value="1"/>
</dbReference>
<feature type="transmembrane region" description="Helical" evidence="7">
    <location>
        <begin position="362"/>
        <end position="382"/>
    </location>
</feature>
<feature type="transmembrane region" description="Helical" evidence="7">
    <location>
        <begin position="233"/>
        <end position="254"/>
    </location>
</feature>
<feature type="transmembrane region" description="Helical" evidence="7">
    <location>
        <begin position="518"/>
        <end position="540"/>
    </location>
</feature>
<feature type="transmembrane region" description="Helical" evidence="7">
    <location>
        <begin position="124"/>
        <end position="146"/>
    </location>
</feature>
<dbReference type="PROSITE" id="PS01022">
    <property type="entry name" value="PTR2_1"/>
    <property type="match status" value="1"/>
</dbReference>
<feature type="transmembrane region" description="Helical" evidence="7">
    <location>
        <begin position="275"/>
        <end position="295"/>
    </location>
</feature>
<dbReference type="SUPFAM" id="SSF103473">
    <property type="entry name" value="MFS general substrate transporter"/>
    <property type="match status" value="1"/>
</dbReference>
<dbReference type="InterPro" id="IPR000109">
    <property type="entry name" value="POT_fam"/>
</dbReference>
<dbReference type="InterPro" id="IPR036259">
    <property type="entry name" value="MFS_trans_sf"/>
</dbReference>
<keyword evidence="6 7" id="KW-0472">Membrane</keyword>
<dbReference type="InterPro" id="IPR018456">
    <property type="entry name" value="PTR2_symporter_CS"/>
</dbReference>
<sequence>MTDATRQNLPFVIFSFINEMATTAETPLLEEHVMDAVDHDGLVADRSNTGRWTAAWFIIGVEVAERFAYYGIASNLISYLTGPLGQSTAVAAANVNAWTGISSLLPVLGAFVADAFLGRYRTIIIASLIYVLGMGLLTLSALLVPISENKEVVSASPSSLLNVLFFFSLYLVAIGQSGHKPCVQAFGADQFDEKDPREQRDRSSFFNWWYLSMSAGICLAIVVVVYIQEAVGWALGFGIPCVFMVISLVLFVVGRRSYRYSKSRHEKENNPFTRIDATALVRLMPVWLTTLGYALPYAQYMTFFTKQGATLERAIFPGVKIPSASLQVLIGIAIVLFVPIYDRVLVPFARSITKDPCGITTLKRIGAGMVLATFTMTAKEYGLIDQPGTTVPMSIWWLVPQYLMLGLADVLTLVGMQEFFYSQVPPELRSIGLALYLSALGVGSLLSSLLVSVIDLVTGGDAGNSWFNSNLNKAHLDYFYWLLAVTSALGFSVFLFLNRAAISCDLAEIEETKAVLRLVPIWMSCLVYAIVNAQASTFFIKQGATMDRSISPGFLVPSATFQSFINISIVIFIAIYDRVFVPAARSFTQIPSGITMLQRIGTGIFLSIISMFGMALNLSIYGAGNFLSSFMISVIDRVTCQSGQTSWFDNDLNKAHLDYFYWLLLASLSLTGLAFYLLFTKSYVYNRPNTF</sequence>
<evidence type="ECO:0000256" key="7">
    <source>
        <dbReference type="SAM" id="Phobius"/>
    </source>
</evidence>
<keyword evidence="5 7" id="KW-1133">Transmembrane helix</keyword>
<evidence type="ECO:0000313" key="9">
    <source>
        <dbReference type="Proteomes" id="UP000824890"/>
    </source>
</evidence>
<gene>
    <name evidence="8" type="ORF">HID58_072227</name>
</gene>
<feature type="transmembrane region" description="Helical" evidence="7">
    <location>
        <begin position="152"/>
        <end position="172"/>
    </location>
</feature>
<feature type="transmembrane region" description="Helical" evidence="7">
    <location>
        <begin position="321"/>
        <end position="341"/>
    </location>
</feature>
<dbReference type="Proteomes" id="UP000824890">
    <property type="component" value="Unassembled WGS sequence"/>
</dbReference>
<reference evidence="8 9" key="1">
    <citation type="submission" date="2021-05" db="EMBL/GenBank/DDBJ databases">
        <title>Genome Assembly of Synthetic Allotetraploid Brassica napus Reveals Homoeologous Exchanges between Subgenomes.</title>
        <authorList>
            <person name="Davis J.T."/>
        </authorList>
    </citation>
    <scope>NUCLEOTIDE SEQUENCE [LARGE SCALE GENOMIC DNA]</scope>
    <source>
        <strain evidence="9">cv. Da-Ae</strain>
        <tissue evidence="8">Seedling</tissue>
    </source>
</reference>
<evidence type="ECO:0000256" key="4">
    <source>
        <dbReference type="ARBA" id="ARBA00022692"/>
    </source>
</evidence>
<feature type="transmembrane region" description="Helical" evidence="7">
    <location>
        <begin position="207"/>
        <end position="227"/>
    </location>
</feature>
<dbReference type="Pfam" id="PF00854">
    <property type="entry name" value="PTR2"/>
    <property type="match status" value="3"/>
</dbReference>
<keyword evidence="3" id="KW-0597">Phosphoprotein</keyword>
<keyword evidence="4 7" id="KW-0812">Transmembrane</keyword>
<feature type="transmembrane region" description="Helical" evidence="7">
    <location>
        <begin position="433"/>
        <end position="458"/>
    </location>
</feature>
<dbReference type="EMBL" id="JAGKQM010000016">
    <property type="protein sequence ID" value="KAH0874865.1"/>
    <property type="molecule type" value="Genomic_DNA"/>
</dbReference>
<evidence type="ECO:0000256" key="2">
    <source>
        <dbReference type="ARBA" id="ARBA00005982"/>
    </source>
</evidence>